<dbReference type="GO" id="GO:0009234">
    <property type="term" value="P:menaquinone biosynthetic process"/>
    <property type="evidence" value="ECO:0007669"/>
    <property type="project" value="TreeGrafter"/>
</dbReference>
<evidence type="ECO:0000313" key="1">
    <source>
        <dbReference type="EMBL" id="KAK3268361.1"/>
    </source>
</evidence>
<organism evidence="1 2">
    <name type="scientific">Cymbomonas tetramitiformis</name>
    <dbReference type="NCBI Taxonomy" id="36881"/>
    <lineage>
        <taxon>Eukaryota</taxon>
        <taxon>Viridiplantae</taxon>
        <taxon>Chlorophyta</taxon>
        <taxon>Pyramimonadophyceae</taxon>
        <taxon>Pyramimonadales</taxon>
        <taxon>Pyramimonadaceae</taxon>
        <taxon>Cymbomonas</taxon>
    </lineage>
</organism>
<reference evidence="1 2" key="1">
    <citation type="journal article" date="2015" name="Genome Biol. Evol.">
        <title>Comparative Genomics of a Bacterivorous Green Alga Reveals Evolutionary Causalities and Consequences of Phago-Mixotrophic Mode of Nutrition.</title>
        <authorList>
            <person name="Burns J.A."/>
            <person name="Paasch A."/>
            <person name="Narechania A."/>
            <person name="Kim E."/>
        </authorList>
    </citation>
    <scope>NUCLEOTIDE SEQUENCE [LARGE SCALE GENOMIC DNA]</scope>
    <source>
        <strain evidence="1 2">PLY_AMNH</strain>
    </source>
</reference>
<dbReference type="GO" id="GO:0005829">
    <property type="term" value="C:cytosol"/>
    <property type="evidence" value="ECO:0007669"/>
    <property type="project" value="TreeGrafter"/>
</dbReference>
<dbReference type="GO" id="GO:0008935">
    <property type="term" value="F:1,4-dihydroxy-2-naphthoyl-CoA synthase activity"/>
    <property type="evidence" value="ECO:0007669"/>
    <property type="project" value="TreeGrafter"/>
</dbReference>
<dbReference type="AlphaFoldDB" id="A0AAE0FYF9"/>
<gene>
    <name evidence="1" type="ORF">CYMTET_23131</name>
</gene>
<keyword evidence="2" id="KW-1185">Reference proteome</keyword>
<protein>
    <submittedName>
        <fullName evidence="1">Uncharacterized protein</fullName>
    </submittedName>
</protein>
<dbReference type="PANTHER" id="PTHR43113">
    <property type="entry name" value="NUCLEOSIDE-DIPHOSPHATE-SUGAR EPIMERASE"/>
    <property type="match status" value="1"/>
</dbReference>
<proteinExistence type="predicted"/>
<dbReference type="SUPFAM" id="SSF52096">
    <property type="entry name" value="ClpP/crotonase"/>
    <property type="match status" value="1"/>
</dbReference>
<sequence length="116" mass="13055">MSLASPRLGVACRDCDREEMLMRRCREMLKNSPTAMRLIKAAMNAAEDGHAGLQDGDDWLVNYWLPAELGATVDTRPQEMGGNATLLFYNSAEGTEGRTAYMEKRAPDWSRFKRLP</sequence>
<dbReference type="Proteomes" id="UP001190700">
    <property type="component" value="Unassembled WGS sequence"/>
</dbReference>
<dbReference type="PANTHER" id="PTHR43113:SF1">
    <property type="entry name" value="1,4-DIHYDROXY-2-NAPHTHOYL-COA SYNTHASE, PEROXISOMAL"/>
    <property type="match status" value="1"/>
</dbReference>
<comment type="caution">
    <text evidence="1">The sequence shown here is derived from an EMBL/GenBank/DDBJ whole genome shotgun (WGS) entry which is preliminary data.</text>
</comment>
<dbReference type="InterPro" id="IPR029045">
    <property type="entry name" value="ClpP/crotonase-like_dom_sf"/>
</dbReference>
<dbReference type="EMBL" id="LGRX02011870">
    <property type="protein sequence ID" value="KAK3268361.1"/>
    <property type="molecule type" value="Genomic_DNA"/>
</dbReference>
<accession>A0AAE0FYF9</accession>
<name>A0AAE0FYF9_9CHLO</name>
<dbReference type="InterPro" id="IPR014748">
    <property type="entry name" value="Enoyl-CoA_hydra_C"/>
</dbReference>
<evidence type="ECO:0000313" key="2">
    <source>
        <dbReference type="Proteomes" id="UP001190700"/>
    </source>
</evidence>
<dbReference type="Gene3D" id="1.10.12.10">
    <property type="entry name" value="Lyase 2-enoyl-coa Hydratase, Chain A, domain 2"/>
    <property type="match status" value="2"/>
</dbReference>